<evidence type="ECO:0000313" key="6">
    <source>
        <dbReference type="EMBL" id="GID52231.1"/>
    </source>
</evidence>
<name>A0ABQ3X128_9ACTN</name>
<feature type="domain" description="Type I restriction modification DNA specificity" evidence="4">
    <location>
        <begin position="609"/>
        <end position="721"/>
    </location>
</feature>
<dbReference type="PANTHER" id="PTHR42998">
    <property type="entry name" value="TYPE I RESTRICTION ENZYME HINDVIIP M PROTEIN-RELATED"/>
    <property type="match status" value="1"/>
</dbReference>
<dbReference type="PRINTS" id="PR00507">
    <property type="entry name" value="N12N6MTFRASE"/>
</dbReference>
<dbReference type="PANTHER" id="PTHR42998:SF1">
    <property type="entry name" value="TYPE I RESTRICTION ENZYME HINDI METHYLASE SUBUNIT"/>
    <property type="match status" value="1"/>
</dbReference>
<evidence type="ECO:0000256" key="1">
    <source>
        <dbReference type="ARBA" id="ARBA00010923"/>
    </source>
</evidence>
<dbReference type="EMBL" id="BOMG01000012">
    <property type="protein sequence ID" value="GID52231.1"/>
    <property type="molecule type" value="Genomic_DNA"/>
</dbReference>
<comment type="similarity">
    <text evidence="1">Belongs to the type-I restriction system S methylase family.</text>
</comment>
<keyword evidence="2" id="KW-0680">Restriction system</keyword>
<dbReference type="Gene3D" id="3.90.220.20">
    <property type="entry name" value="DNA methylase specificity domains"/>
    <property type="match status" value="1"/>
</dbReference>
<evidence type="ECO:0000256" key="3">
    <source>
        <dbReference type="ARBA" id="ARBA00023125"/>
    </source>
</evidence>
<comment type="caution">
    <text evidence="6">The sequence shown here is derived from an EMBL/GenBank/DDBJ whole genome shotgun (WGS) entry which is preliminary data.</text>
</comment>
<dbReference type="InterPro" id="IPR029063">
    <property type="entry name" value="SAM-dependent_MTases_sf"/>
</dbReference>
<gene>
    <name evidence="6" type="ORF">Aco03nite_006350</name>
</gene>
<keyword evidence="7" id="KW-1185">Reference proteome</keyword>
<keyword evidence="3" id="KW-0238">DNA-binding</keyword>
<evidence type="ECO:0000256" key="2">
    <source>
        <dbReference type="ARBA" id="ARBA00022747"/>
    </source>
</evidence>
<dbReference type="InterPro" id="IPR003356">
    <property type="entry name" value="DNA_methylase_A-5"/>
</dbReference>
<dbReference type="SUPFAM" id="SSF53335">
    <property type="entry name" value="S-adenosyl-L-methionine-dependent methyltransferases"/>
    <property type="match status" value="1"/>
</dbReference>
<proteinExistence type="inferred from homology"/>
<protein>
    <recommendedName>
        <fullName evidence="8">Site-specific DNA-methyltransferase (adenine-specific)</fullName>
    </recommendedName>
</protein>
<dbReference type="SUPFAM" id="SSF116734">
    <property type="entry name" value="DNA methylase specificity domain"/>
    <property type="match status" value="1"/>
</dbReference>
<dbReference type="PROSITE" id="PS00092">
    <property type="entry name" value="N6_MTASE"/>
    <property type="match status" value="1"/>
</dbReference>
<evidence type="ECO:0000313" key="7">
    <source>
        <dbReference type="Proteomes" id="UP000612282"/>
    </source>
</evidence>
<dbReference type="Proteomes" id="UP000612282">
    <property type="component" value="Unassembled WGS sequence"/>
</dbReference>
<dbReference type="Pfam" id="PF02384">
    <property type="entry name" value="N6_Mtase"/>
    <property type="match status" value="1"/>
</dbReference>
<dbReference type="Gene3D" id="3.40.50.150">
    <property type="entry name" value="Vaccinia Virus protein VP39"/>
    <property type="match status" value="1"/>
</dbReference>
<feature type="domain" description="DNA methylase adenine-specific" evidence="5">
    <location>
        <begin position="211"/>
        <end position="503"/>
    </location>
</feature>
<dbReference type="Pfam" id="PF01420">
    <property type="entry name" value="Methylase_S"/>
    <property type="match status" value="1"/>
</dbReference>
<evidence type="ECO:0008006" key="8">
    <source>
        <dbReference type="Google" id="ProtNLM"/>
    </source>
</evidence>
<dbReference type="InterPro" id="IPR052916">
    <property type="entry name" value="Type-I_RE_MTase_Subunit"/>
</dbReference>
<reference evidence="6 7" key="1">
    <citation type="submission" date="2021-01" db="EMBL/GenBank/DDBJ databases">
        <title>Whole genome shotgun sequence of Actinoplanes couchii NBRC 106145.</title>
        <authorList>
            <person name="Komaki H."/>
            <person name="Tamura T."/>
        </authorList>
    </citation>
    <scope>NUCLEOTIDE SEQUENCE [LARGE SCALE GENOMIC DNA]</scope>
    <source>
        <strain evidence="6 7">NBRC 106145</strain>
    </source>
</reference>
<evidence type="ECO:0000259" key="4">
    <source>
        <dbReference type="Pfam" id="PF01420"/>
    </source>
</evidence>
<accession>A0ABQ3X128</accession>
<organism evidence="6 7">
    <name type="scientific">Actinoplanes couchii</name>
    <dbReference type="NCBI Taxonomy" id="403638"/>
    <lineage>
        <taxon>Bacteria</taxon>
        <taxon>Bacillati</taxon>
        <taxon>Actinomycetota</taxon>
        <taxon>Actinomycetes</taxon>
        <taxon>Micromonosporales</taxon>
        <taxon>Micromonosporaceae</taxon>
        <taxon>Actinoplanes</taxon>
    </lineage>
</organism>
<dbReference type="InterPro" id="IPR044946">
    <property type="entry name" value="Restrct_endonuc_typeI_TRD_sf"/>
</dbReference>
<sequence>MPTSEEPARISRAEIARHAGVGRAAVSNWESRHEDFPRPARIDGRETFDVDAMATWFDGRLIPANMLRKGEHEGLDYGSRFRRSLGRRSPAEERIRPPSFELFHAPRELNIRVDPGLLGNLRASSSPAGLSWLASLLYLEANQPAMWSSMVDLARSEADWAGIGNAWRAFGAEDRILSRVPAPDFRVEFTAAPADVVRSVSTREKGLPAADVLRQLVEDYSRSQGRLAGQLCTPRTVATMAVAALADVVPERPRIHDPYCRAGEFLDEAVTQLSRDDGRPEIVTGHNPDAVGGLAEMNLWLRGVEPAIDRSFWWENPDSRQFDLIVTNPPFNMRLPDEVIQRHPWRYGRPPPHNGNFAWLQYVVSRLSPRGRAAVVMSNNAGVSSNVREAEIRAAMIEDGVVECVITLPPNLFPGTGIPVSLWLLRAPAGRPLDTLFVDATELGTEVSRALRTLRPDAVDRIVEVLRRWRTGVGVDEPGLARSVPVTALREKNHVLSPGVHIRAVPSGPEHRDVTELSWVASALHERLRPVTWDVLELPDLSLAPDVPVVPLGALCELRVGLGGSRVRGDIQRADGIPVVLPKHLRSGRIAERPSTGLPPERVRAMGGYLLQPDDLLLSRTAERGRVARVSSEESGWIPSTGLIRIRIKDARLTPVYLTHLLLSEAVHSWMGRHTAGTVVPAITLTALAELPVVMVPLDEQGRLSAALEAVLEQERLHEQLAATTRKMREALARSLFAVPEV</sequence>
<dbReference type="InterPro" id="IPR002052">
    <property type="entry name" value="DNA_methylase_N6_adenine_CS"/>
</dbReference>
<dbReference type="InterPro" id="IPR000055">
    <property type="entry name" value="Restrct_endonuc_typeI_TRD"/>
</dbReference>
<evidence type="ECO:0000259" key="5">
    <source>
        <dbReference type="Pfam" id="PF02384"/>
    </source>
</evidence>